<feature type="region of interest" description="Disordered" evidence="1">
    <location>
        <begin position="169"/>
        <end position="188"/>
    </location>
</feature>
<evidence type="ECO:0000313" key="4">
    <source>
        <dbReference type="Proteomes" id="UP000297535"/>
    </source>
</evidence>
<evidence type="ECO:0000313" key="3">
    <source>
        <dbReference type="EMBL" id="TGD93414.1"/>
    </source>
</evidence>
<dbReference type="RefSeq" id="WP_135419616.1">
    <property type="nucleotide sequence ID" value="NZ_SRLB01000050.1"/>
</dbReference>
<dbReference type="EMBL" id="SRLB01000050">
    <property type="protein sequence ID" value="TGD93414.1"/>
    <property type="molecule type" value="Genomic_DNA"/>
</dbReference>
<evidence type="ECO:0000256" key="2">
    <source>
        <dbReference type="SAM" id="SignalP"/>
    </source>
</evidence>
<sequence>MTRLMVRGATALVAMLLGASAAQAAAAPRFADFRVRAIYAGPTPPPVLDTADKRLYRTRLIDAARTGKPNFAGEFILTTWGCGTSCETVAVISARTGEVFYPPFRAMGGETLQEAAGEAPSVRIETRVDSRLLVLKGRRHDDETADARHYYTFDGRTFAHVVSVPGAGRPAARDVGGARPMPASLSGRGSRIEDLARGYTWTTSSDTVEGVIKLGLQPRDRASRMMSYERVFVTCDRTRRLAVSVWPVASAGPARARTAPLTITADAARHRSDSQTLAYNEMDEAWGIDATLHGLGLVQDMVASDTLRLEAQDVALILPRPNAAVARFLSQCEALSRQGGPFRPRSI</sequence>
<feature type="signal peptide" evidence="2">
    <location>
        <begin position="1"/>
        <end position="24"/>
    </location>
</feature>
<keyword evidence="2" id="KW-0732">Signal</keyword>
<organism evidence="3 4">
    <name type="scientific">Methylobacterium nonmethylotrophicum</name>
    <dbReference type="NCBI Taxonomy" id="1141884"/>
    <lineage>
        <taxon>Bacteria</taxon>
        <taxon>Pseudomonadati</taxon>
        <taxon>Pseudomonadota</taxon>
        <taxon>Alphaproteobacteria</taxon>
        <taxon>Hyphomicrobiales</taxon>
        <taxon>Methylobacteriaceae</taxon>
        <taxon>Methylobacterium</taxon>
    </lineage>
</organism>
<evidence type="ECO:0008006" key="5">
    <source>
        <dbReference type="Google" id="ProtNLM"/>
    </source>
</evidence>
<accession>A0A4Z0NER6</accession>
<dbReference type="AlphaFoldDB" id="A0A4Z0NER6"/>
<evidence type="ECO:0000256" key="1">
    <source>
        <dbReference type="SAM" id="MobiDB-lite"/>
    </source>
</evidence>
<dbReference type="OrthoDB" id="8757135at2"/>
<feature type="chain" id="PRO_5021385852" description="DUF1849 domain-containing protein" evidence="2">
    <location>
        <begin position="25"/>
        <end position="347"/>
    </location>
</feature>
<proteinExistence type="predicted"/>
<protein>
    <recommendedName>
        <fullName evidence="5">DUF1849 domain-containing protein</fullName>
    </recommendedName>
</protein>
<comment type="caution">
    <text evidence="3">The sequence shown here is derived from an EMBL/GenBank/DDBJ whole genome shotgun (WGS) entry which is preliminary data.</text>
</comment>
<dbReference type="Proteomes" id="UP000297535">
    <property type="component" value="Unassembled WGS sequence"/>
</dbReference>
<gene>
    <name evidence="3" type="ORF">EU555_33245</name>
</gene>
<keyword evidence="4" id="KW-1185">Reference proteome</keyword>
<reference evidence="3 4" key="1">
    <citation type="submission" date="2019-04" db="EMBL/GenBank/DDBJ databases">
        <authorList>
            <person name="Feng G."/>
            <person name="Zhu H."/>
        </authorList>
    </citation>
    <scope>NUCLEOTIDE SEQUENCE [LARGE SCALE GENOMIC DNA]</scope>
    <source>
        <strain evidence="3 4">6HR-1</strain>
    </source>
</reference>
<name>A0A4Z0NER6_9HYPH</name>